<keyword evidence="6" id="KW-1185">Reference proteome</keyword>
<reference evidence="5 6" key="1">
    <citation type="journal article" date="2014" name="Genome Biol. Evol.">
        <title>The secreted proteins of Achlya hypogyna and Thraustotheca clavata identify the ancestral oomycete secretome and reveal gene acquisitions by horizontal gene transfer.</title>
        <authorList>
            <person name="Misner I."/>
            <person name="Blouin N."/>
            <person name="Leonard G."/>
            <person name="Richards T.A."/>
            <person name="Lane C.E."/>
        </authorList>
    </citation>
    <scope>NUCLEOTIDE SEQUENCE [LARGE SCALE GENOMIC DNA]</scope>
    <source>
        <strain evidence="5 6">ATCC 48635</strain>
    </source>
</reference>
<sequence>MVNGPILIVGGGPTGLTLAAELIRQGVLDITVIDKLPGPLRQTKASVTWPRSLELLERYEGVLPALHNRCDFVHRVVLHRNPTSVFREVPLSAHLSSKHPHGVLVEQWYMEECLRAHLACANVAVQYDSELVGYEYNTDASCVIATIVRKKGTPDETTTATAYAFVVGCDGARSGIRKLMGISFSGVTMPLGFVGVHFKSTTPVTLVHRDALSIVLYDDGGSFITAMPNDSYLAIVDLSLAQDAAYVSPDEVDAHGYPVQRALTRDEMQALLASRVSPEVAISEVLWSTHFRVNARVATKYSDSQRIFLCGDACHCHTPLLGQGMNVGIQDAVNLGWKLALVVRGVATPTLLASYGDERLIVGQELIAMTTRAQTAFSHRHPVFQQVRNSVVGGLARSDRFLDIWAPNLCELSTNYRRNPGLTAESWTLASMVSHPFVHLQQLWLQYCKTSRVCAGDRWPYEKFSSLSSKASTGFELYLFQGLEGYNSHSVTVGELEAVVREVTLAFPGLVTQCRIELATNEALYATIGVLGQCLFLIRPDGYVGLRSEPGNVDDVSAYLRQRVVLPPAAQA</sequence>
<dbReference type="SUPFAM" id="SSF51905">
    <property type="entry name" value="FAD/NAD(P)-binding domain"/>
    <property type="match status" value="1"/>
</dbReference>
<evidence type="ECO:0000313" key="5">
    <source>
        <dbReference type="EMBL" id="OQR87741.1"/>
    </source>
</evidence>
<comment type="caution">
    <text evidence="5">The sequence shown here is derived from an EMBL/GenBank/DDBJ whole genome shotgun (WGS) entry which is preliminary data.</text>
</comment>
<dbReference type="EMBL" id="JNBR01001424">
    <property type="protein sequence ID" value="OQR87741.1"/>
    <property type="molecule type" value="Genomic_DNA"/>
</dbReference>
<dbReference type="PANTHER" id="PTHR43004">
    <property type="entry name" value="TRK SYSTEM POTASSIUM UPTAKE PROTEIN"/>
    <property type="match status" value="1"/>
</dbReference>
<dbReference type="Gene3D" id="3.50.50.60">
    <property type="entry name" value="FAD/NAD(P)-binding domain"/>
    <property type="match status" value="1"/>
</dbReference>
<evidence type="ECO:0000256" key="2">
    <source>
        <dbReference type="ARBA" id="ARBA00022630"/>
    </source>
</evidence>
<protein>
    <recommendedName>
        <fullName evidence="4">FAD-binding domain-containing protein</fullName>
    </recommendedName>
</protein>
<organism evidence="5 6">
    <name type="scientific">Achlya hypogyna</name>
    <name type="common">Oomycete</name>
    <name type="synonym">Protoachlya hypogyna</name>
    <dbReference type="NCBI Taxonomy" id="1202772"/>
    <lineage>
        <taxon>Eukaryota</taxon>
        <taxon>Sar</taxon>
        <taxon>Stramenopiles</taxon>
        <taxon>Oomycota</taxon>
        <taxon>Saprolegniomycetes</taxon>
        <taxon>Saprolegniales</taxon>
        <taxon>Achlyaceae</taxon>
        <taxon>Achlya</taxon>
    </lineage>
</organism>
<dbReference type="InterPro" id="IPR036188">
    <property type="entry name" value="FAD/NAD-bd_sf"/>
</dbReference>
<name>A0A1V9YPW0_ACHHY</name>
<dbReference type="STRING" id="1202772.A0A1V9YPW0"/>
<dbReference type="PRINTS" id="PR00420">
    <property type="entry name" value="RNGMNOXGNASE"/>
</dbReference>
<dbReference type="Proteomes" id="UP000243579">
    <property type="component" value="Unassembled WGS sequence"/>
</dbReference>
<keyword evidence="2" id="KW-0285">Flavoprotein</keyword>
<dbReference type="Pfam" id="PF01494">
    <property type="entry name" value="FAD_binding_3"/>
    <property type="match status" value="1"/>
</dbReference>
<keyword evidence="3" id="KW-0274">FAD</keyword>
<feature type="domain" description="FAD-binding" evidence="4">
    <location>
        <begin position="5"/>
        <end position="368"/>
    </location>
</feature>
<dbReference type="GO" id="GO:0071949">
    <property type="term" value="F:FAD binding"/>
    <property type="evidence" value="ECO:0007669"/>
    <property type="project" value="InterPro"/>
</dbReference>
<dbReference type="GO" id="GO:0016709">
    <property type="term" value="F:oxidoreductase activity, acting on paired donors, with incorporation or reduction of molecular oxygen, NAD(P)H as one donor, and incorporation of one atom of oxygen"/>
    <property type="evidence" value="ECO:0007669"/>
    <property type="project" value="UniProtKB-ARBA"/>
</dbReference>
<evidence type="ECO:0000259" key="4">
    <source>
        <dbReference type="Pfam" id="PF01494"/>
    </source>
</evidence>
<dbReference type="OrthoDB" id="1716816at2759"/>
<dbReference type="InterPro" id="IPR050641">
    <property type="entry name" value="RIFMO-like"/>
</dbReference>
<evidence type="ECO:0000256" key="3">
    <source>
        <dbReference type="ARBA" id="ARBA00022827"/>
    </source>
</evidence>
<gene>
    <name evidence="5" type="ORF">ACHHYP_08103</name>
</gene>
<accession>A0A1V9YPW0</accession>
<dbReference type="PANTHER" id="PTHR43004:SF19">
    <property type="entry name" value="BINDING MONOOXYGENASE, PUTATIVE (JCVI)-RELATED"/>
    <property type="match status" value="1"/>
</dbReference>
<proteinExistence type="predicted"/>
<dbReference type="InterPro" id="IPR002938">
    <property type="entry name" value="FAD-bd"/>
</dbReference>
<evidence type="ECO:0000313" key="6">
    <source>
        <dbReference type="Proteomes" id="UP000243579"/>
    </source>
</evidence>
<dbReference type="Gene3D" id="3.30.70.2450">
    <property type="match status" value="1"/>
</dbReference>
<comment type="cofactor">
    <cofactor evidence="1">
        <name>FAD</name>
        <dbReference type="ChEBI" id="CHEBI:57692"/>
    </cofactor>
</comment>
<dbReference type="AlphaFoldDB" id="A0A1V9YPW0"/>
<evidence type="ECO:0000256" key="1">
    <source>
        <dbReference type="ARBA" id="ARBA00001974"/>
    </source>
</evidence>